<accession>K8XTV4</accession>
<dbReference type="AlphaFoldDB" id="K8XTV4"/>
<feature type="compositionally biased region" description="Polar residues" evidence="1">
    <location>
        <begin position="176"/>
        <end position="185"/>
    </location>
</feature>
<proteinExistence type="predicted"/>
<sequence length="185" mass="20264">MKRDWTDAMTKNSAKKKAARAYQTAHPGTTFPEALRAVEHPAADADEAIAPADAQPGTVADGDWPIGRLVETIWAMDAETHGGLDALRRNRLADWVARARAVHRCGWSAAEPWSSGEREAAAWLLDDHDAMDRLDTTPAEIVTRLGYDIQARSRAEAEHYLNTAKATFAGEHDPTTGPTEVQNRP</sequence>
<evidence type="ECO:0000313" key="3">
    <source>
        <dbReference type="Proteomes" id="UP000005951"/>
    </source>
</evidence>
<gene>
    <name evidence="2" type="ORF">WSS_A21988</name>
</gene>
<evidence type="ECO:0000313" key="2">
    <source>
        <dbReference type="EMBL" id="EKT80490.1"/>
    </source>
</evidence>
<dbReference type="EMBL" id="AJYC02000068">
    <property type="protein sequence ID" value="EKT80490.1"/>
    <property type="molecule type" value="Genomic_DNA"/>
</dbReference>
<organism evidence="2 3">
    <name type="scientific">Rhodococcus opacus M213</name>
    <dbReference type="NCBI Taxonomy" id="1129896"/>
    <lineage>
        <taxon>Bacteria</taxon>
        <taxon>Bacillati</taxon>
        <taxon>Actinomycetota</taxon>
        <taxon>Actinomycetes</taxon>
        <taxon>Mycobacteriales</taxon>
        <taxon>Nocardiaceae</taxon>
        <taxon>Rhodococcus</taxon>
    </lineage>
</organism>
<reference evidence="2 3" key="1">
    <citation type="journal article" date="2013" name="Genome Announc.">
        <title>Draft Genome Sequence of Rhodococcus opacus Strain M213 Shows a Diverse Catabolic Potential.</title>
        <authorList>
            <person name="Pathak A."/>
            <person name="Green S.J."/>
            <person name="Ogram A."/>
            <person name="Chauhan A."/>
        </authorList>
    </citation>
    <scope>NUCLEOTIDE SEQUENCE [LARGE SCALE GENOMIC DNA]</scope>
    <source>
        <strain evidence="2 3">M213</strain>
    </source>
</reference>
<dbReference type="Proteomes" id="UP000005951">
    <property type="component" value="Unassembled WGS sequence"/>
</dbReference>
<protein>
    <submittedName>
        <fullName evidence="2">Uncharacterized protein</fullName>
    </submittedName>
</protein>
<evidence type="ECO:0000256" key="1">
    <source>
        <dbReference type="SAM" id="MobiDB-lite"/>
    </source>
</evidence>
<comment type="caution">
    <text evidence="2">The sequence shown here is derived from an EMBL/GenBank/DDBJ whole genome shotgun (WGS) entry which is preliminary data.</text>
</comment>
<feature type="region of interest" description="Disordered" evidence="1">
    <location>
        <begin position="166"/>
        <end position="185"/>
    </location>
</feature>
<name>K8XTV4_RHOOP</name>